<geneLocation type="plasmid" evidence="2">
    <name>p2014s06-099-4</name>
</geneLocation>
<protein>
    <submittedName>
        <fullName evidence="1">Uncharacterized protein</fullName>
    </submittedName>
</protein>
<evidence type="ECO:0000313" key="2">
    <source>
        <dbReference type="Proteomes" id="UP000254410"/>
    </source>
</evidence>
<name>A0A3G6YM75_ACIPI</name>
<reference evidence="1 2" key="1">
    <citation type="submission" date="2018-11" db="EMBL/GenBank/DDBJ databases">
        <authorList>
            <person name="Kuo S.-C."/>
            <person name="Chen F.-J."/>
            <person name="Liao Y.-C."/>
        </authorList>
    </citation>
    <scope>NUCLEOTIDE SEQUENCE [LARGE SCALE GENOMIC DNA]</scope>
    <source>
        <strain evidence="1 2">2014S06-099</strain>
        <plasmid evidence="2">p2014s06-099-4</plasmid>
    </source>
</reference>
<dbReference type="AlphaFoldDB" id="A0A3G6YM75"/>
<proteinExistence type="predicted"/>
<reference evidence="1 2" key="2">
    <citation type="submission" date="2018-12" db="EMBL/GenBank/DDBJ databases">
        <title>Molecular Epidemiology of Emerging Carbapenem-Resistance in Acinetobacter nosocomialis and Acinetobacter pittii in Taiwan, 2010-2014.</title>
        <authorList>
            <person name="Huang W.-C."/>
            <person name="Wang H.-Y."/>
            <person name="Lai J.-F."/>
            <person name="Lauderdale T.-L."/>
            <person name="Sytwu H.-K."/>
        </authorList>
    </citation>
    <scope>NUCLEOTIDE SEQUENCE [LARGE SCALE GENOMIC DNA]</scope>
    <source>
        <strain evidence="1 2">2014S06-099</strain>
        <plasmid evidence="2">p2014s06-099-4</plasmid>
    </source>
</reference>
<organism evidence="1 2">
    <name type="scientific">Acinetobacter pittii</name>
    <name type="common">Acinetobacter genomosp. 3</name>
    <dbReference type="NCBI Taxonomy" id="48296"/>
    <lineage>
        <taxon>Bacteria</taxon>
        <taxon>Pseudomonadati</taxon>
        <taxon>Pseudomonadota</taxon>
        <taxon>Gammaproteobacteria</taxon>
        <taxon>Moraxellales</taxon>
        <taxon>Moraxellaceae</taxon>
        <taxon>Acinetobacter</taxon>
        <taxon>Acinetobacter calcoaceticus/baumannii complex</taxon>
    </lineage>
</organism>
<evidence type="ECO:0000313" key="1">
    <source>
        <dbReference type="EMBL" id="AZC01534.1"/>
    </source>
</evidence>
<accession>A0A3G6YM75</accession>
<sequence>MNKKTYNNDKSVNQLITYLVLWYLTDKRIDLDTTNGYKPVKNIEKCKDLASKITMLLRTIDLELYANAKSIYPLVDHVALLNTFKVRYL</sequence>
<gene>
    <name evidence="1" type="ORF">DKE52_021415</name>
</gene>
<dbReference type="RefSeq" id="WP_272374907.1">
    <property type="nucleotide sequence ID" value="NZ_JBEAEO010000077.1"/>
</dbReference>
<keyword evidence="1" id="KW-0614">Plasmid</keyword>
<dbReference type="EMBL" id="CP033544">
    <property type="protein sequence ID" value="AZC01534.1"/>
    <property type="molecule type" value="Genomic_DNA"/>
</dbReference>
<dbReference type="Proteomes" id="UP000254410">
    <property type="component" value="Plasmid p2014S06-099-4"/>
</dbReference>